<dbReference type="InterPro" id="IPR017441">
    <property type="entry name" value="Protein_kinase_ATP_BS"/>
</dbReference>
<dbReference type="GO" id="GO:0004672">
    <property type="term" value="F:protein kinase activity"/>
    <property type="evidence" value="ECO:0007669"/>
    <property type="project" value="InterPro"/>
</dbReference>
<dbReference type="GO" id="GO:0005524">
    <property type="term" value="F:ATP binding"/>
    <property type="evidence" value="ECO:0007669"/>
    <property type="project" value="UniProtKB-UniRule"/>
</dbReference>
<dbReference type="Pfam" id="PF00069">
    <property type="entry name" value="Pkinase"/>
    <property type="match status" value="1"/>
</dbReference>
<proteinExistence type="predicted"/>
<evidence type="ECO:0000256" key="2">
    <source>
        <dbReference type="ARBA" id="ARBA00022840"/>
    </source>
</evidence>
<dbReference type="InterPro" id="IPR053235">
    <property type="entry name" value="Ser_Thr_kinase"/>
</dbReference>
<dbReference type="GO" id="GO:0005737">
    <property type="term" value="C:cytoplasm"/>
    <property type="evidence" value="ECO:0007669"/>
    <property type="project" value="TreeGrafter"/>
</dbReference>
<evidence type="ECO:0000256" key="4">
    <source>
        <dbReference type="SAM" id="MobiDB-lite"/>
    </source>
</evidence>
<accession>A0A084G1V6</accession>
<dbReference type="VEuPathDB" id="FungiDB:SAPIO_CDS7420"/>
<protein>
    <recommendedName>
        <fullName evidence="5">Protein kinase domain-containing protein</fullName>
    </recommendedName>
</protein>
<keyword evidence="2 3" id="KW-0067">ATP-binding</keyword>
<name>A0A084G1V6_PSEDA</name>
<dbReference type="AlphaFoldDB" id="A0A084G1V6"/>
<reference evidence="6 7" key="1">
    <citation type="journal article" date="2014" name="Genome Announc.">
        <title>Draft genome sequence of the pathogenic fungus Scedosporium apiospermum.</title>
        <authorList>
            <person name="Vandeputte P."/>
            <person name="Ghamrawi S."/>
            <person name="Rechenmann M."/>
            <person name="Iltis A."/>
            <person name="Giraud S."/>
            <person name="Fleury M."/>
            <person name="Thornton C."/>
            <person name="Delhaes L."/>
            <person name="Meyer W."/>
            <person name="Papon N."/>
            <person name="Bouchara J.P."/>
        </authorList>
    </citation>
    <scope>NUCLEOTIDE SEQUENCE [LARGE SCALE GENOMIC DNA]</scope>
    <source>
        <strain evidence="6 7">IHEM 14462</strain>
    </source>
</reference>
<feature type="region of interest" description="Disordered" evidence="4">
    <location>
        <begin position="464"/>
        <end position="537"/>
    </location>
</feature>
<dbReference type="SUPFAM" id="SSF56112">
    <property type="entry name" value="Protein kinase-like (PK-like)"/>
    <property type="match status" value="1"/>
</dbReference>
<dbReference type="RefSeq" id="XP_016641117.1">
    <property type="nucleotide sequence ID" value="XM_016789290.1"/>
</dbReference>
<dbReference type="PROSITE" id="PS00107">
    <property type="entry name" value="PROTEIN_KINASE_ATP"/>
    <property type="match status" value="1"/>
</dbReference>
<gene>
    <name evidence="6" type="ORF">SAPIO_CDS7420</name>
</gene>
<evidence type="ECO:0000313" key="6">
    <source>
        <dbReference type="EMBL" id="KEZ41318.1"/>
    </source>
</evidence>
<dbReference type="InterPro" id="IPR000719">
    <property type="entry name" value="Prot_kinase_dom"/>
</dbReference>
<evidence type="ECO:0000259" key="5">
    <source>
        <dbReference type="PROSITE" id="PS50011"/>
    </source>
</evidence>
<keyword evidence="1 3" id="KW-0547">Nucleotide-binding</keyword>
<dbReference type="PANTHER" id="PTHR24361">
    <property type="entry name" value="MITOGEN-ACTIVATED KINASE KINASE KINASE"/>
    <property type="match status" value="1"/>
</dbReference>
<dbReference type="PANTHER" id="PTHR24361:SF678">
    <property type="entry name" value="SPORULATION-SPECIFIC PROTEIN 1"/>
    <property type="match status" value="1"/>
</dbReference>
<dbReference type="SUPFAM" id="SSF49879">
    <property type="entry name" value="SMAD/FHA domain"/>
    <property type="match status" value="1"/>
</dbReference>
<dbReference type="InterPro" id="IPR011009">
    <property type="entry name" value="Kinase-like_dom_sf"/>
</dbReference>
<dbReference type="SMART" id="SM00220">
    <property type="entry name" value="S_TKc"/>
    <property type="match status" value="1"/>
</dbReference>
<dbReference type="HOGENOM" id="CLU_029466_1_1_1"/>
<dbReference type="OMA" id="NAPFDNA"/>
<dbReference type="KEGG" id="sapo:SAPIO_CDS7420"/>
<dbReference type="Gene3D" id="1.10.510.10">
    <property type="entry name" value="Transferase(Phosphotransferase) domain 1"/>
    <property type="match status" value="1"/>
</dbReference>
<organism evidence="6 7">
    <name type="scientific">Pseudallescheria apiosperma</name>
    <name type="common">Scedosporium apiospermum</name>
    <dbReference type="NCBI Taxonomy" id="563466"/>
    <lineage>
        <taxon>Eukaryota</taxon>
        <taxon>Fungi</taxon>
        <taxon>Dikarya</taxon>
        <taxon>Ascomycota</taxon>
        <taxon>Pezizomycotina</taxon>
        <taxon>Sordariomycetes</taxon>
        <taxon>Hypocreomycetidae</taxon>
        <taxon>Microascales</taxon>
        <taxon>Microascaceae</taxon>
        <taxon>Scedosporium</taxon>
    </lineage>
</organism>
<keyword evidence="7" id="KW-1185">Reference proteome</keyword>
<dbReference type="PROSITE" id="PS50011">
    <property type="entry name" value="PROTEIN_KINASE_DOM"/>
    <property type="match status" value="1"/>
</dbReference>
<sequence length="572" mass="63539">MPRPEPHPLALFSLKPCNPRAEEVLAHQCNKHLISWLNGELVLDIGHVQSKSGNTTLATIGRGGDADIFVEGSSISKIQCSFEIEWVTGIVMFYDRSHSQTSQVFGQIVFPFEYGRPRKVVVHDRANTAIGFGGVNRNLVQFELKWHNSSSKVTEMVKNRKSIALSYEENPRLAQTIDEADTVLPSQRETRVHTAGRRQPQLRYAKIDDLGSGQFGDVFKAVDVDAGKLLAVKILKRPTGTTEQDWKALLHDSLRREVEILSRISHPHVVDYIGSRGWEAGNVEIFMGLMEGTLQSLVAGGCSTHINDLGGTVLHHMLQAIDCLAVEGIIHRDVKPENILYISRMGEYHFQLGDFGLSNRQGIASTFAGSPLFMAPEMFQGGKQTHKADVWSLYVTMLWTLDAEGFREASKRFKTHEEVRQAVLLLASKADSVSVIREMARIDPQDRASAAQMLVKCFSGKGLTTPQNQVPPLTSPRVHDKSPAPALASPAPANTAQPKPRHVRRRPNPVLATGQFRVDKARHPQAQVRQPFGPTKRGLDQALDRVYRLTPGGFLDDNADAFGEIYRQLNHP</sequence>
<dbReference type="OrthoDB" id="4062651at2759"/>
<feature type="domain" description="Protein kinase" evidence="5">
    <location>
        <begin position="204"/>
        <end position="459"/>
    </location>
</feature>
<evidence type="ECO:0000256" key="1">
    <source>
        <dbReference type="ARBA" id="ARBA00022741"/>
    </source>
</evidence>
<evidence type="ECO:0000256" key="3">
    <source>
        <dbReference type="PROSITE-ProRule" id="PRU10141"/>
    </source>
</evidence>
<evidence type="ECO:0000313" key="7">
    <source>
        <dbReference type="Proteomes" id="UP000028545"/>
    </source>
</evidence>
<dbReference type="InterPro" id="IPR008984">
    <property type="entry name" value="SMAD_FHA_dom_sf"/>
</dbReference>
<feature type="compositionally biased region" description="Low complexity" evidence="4">
    <location>
        <begin position="483"/>
        <end position="493"/>
    </location>
</feature>
<dbReference type="PROSITE" id="PS00108">
    <property type="entry name" value="PROTEIN_KINASE_ST"/>
    <property type="match status" value="1"/>
</dbReference>
<dbReference type="GeneID" id="27726492"/>
<comment type="caution">
    <text evidence="6">The sequence shown here is derived from an EMBL/GenBank/DDBJ whole genome shotgun (WGS) entry which is preliminary data.</text>
</comment>
<dbReference type="EMBL" id="JOWA01000110">
    <property type="protein sequence ID" value="KEZ41318.1"/>
    <property type="molecule type" value="Genomic_DNA"/>
</dbReference>
<feature type="binding site" evidence="3">
    <location>
        <position position="233"/>
    </location>
    <ligand>
        <name>ATP</name>
        <dbReference type="ChEBI" id="CHEBI:30616"/>
    </ligand>
</feature>
<dbReference type="InterPro" id="IPR008271">
    <property type="entry name" value="Ser/Thr_kinase_AS"/>
</dbReference>
<dbReference type="Proteomes" id="UP000028545">
    <property type="component" value="Unassembled WGS sequence"/>
</dbReference>